<dbReference type="GeneID" id="28770961"/>
<dbReference type="InParanoid" id="A0A177CD50"/>
<protein>
    <submittedName>
        <fullName evidence="1">Uncharacterized protein</fullName>
    </submittedName>
</protein>
<gene>
    <name evidence="1" type="ORF">CC84DRAFT_801482</name>
</gene>
<keyword evidence="2" id="KW-1185">Reference proteome</keyword>
<sequence>MSTKSLQFASEVVSEAQRDREHSLRTFQVRRPTNFCRLSIAFAAEAALPFMPRLDISWRQCAKRNTFPVLSGVARSAMRSTRSSVRGVRETTSSGAGRKAADMSCPRCWRFEKIIPYKDRLSKGAVGDDDEYNLGGFCCIMVTIHPDLDANT</sequence>
<reference evidence="1 2" key="1">
    <citation type="submission" date="2016-05" db="EMBL/GenBank/DDBJ databases">
        <title>Comparative analysis of secretome profiles of manganese(II)-oxidizing ascomycete fungi.</title>
        <authorList>
            <consortium name="DOE Joint Genome Institute"/>
            <person name="Zeiner C.A."/>
            <person name="Purvine S.O."/>
            <person name="Zink E.M."/>
            <person name="Wu S."/>
            <person name="Pasa-Tolic L."/>
            <person name="Chaput D.L."/>
            <person name="Haridas S."/>
            <person name="Grigoriev I.V."/>
            <person name="Santelli C.M."/>
            <person name="Hansel C.M."/>
        </authorList>
    </citation>
    <scope>NUCLEOTIDE SEQUENCE [LARGE SCALE GENOMIC DNA]</scope>
    <source>
        <strain evidence="1 2">AP3s5-JAC2a</strain>
    </source>
</reference>
<accession>A0A177CD50</accession>
<name>A0A177CD50_9PLEO</name>
<proteinExistence type="predicted"/>
<evidence type="ECO:0000313" key="1">
    <source>
        <dbReference type="EMBL" id="OAG04739.1"/>
    </source>
</evidence>
<evidence type="ECO:0000313" key="2">
    <source>
        <dbReference type="Proteomes" id="UP000077069"/>
    </source>
</evidence>
<dbReference type="AlphaFoldDB" id="A0A177CD50"/>
<organism evidence="1 2">
    <name type="scientific">Paraphaeosphaeria sporulosa</name>
    <dbReference type="NCBI Taxonomy" id="1460663"/>
    <lineage>
        <taxon>Eukaryota</taxon>
        <taxon>Fungi</taxon>
        <taxon>Dikarya</taxon>
        <taxon>Ascomycota</taxon>
        <taxon>Pezizomycotina</taxon>
        <taxon>Dothideomycetes</taxon>
        <taxon>Pleosporomycetidae</taxon>
        <taxon>Pleosporales</taxon>
        <taxon>Massarineae</taxon>
        <taxon>Didymosphaeriaceae</taxon>
        <taxon>Paraphaeosphaeria</taxon>
    </lineage>
</organism>
<dbReference type="EMBL" id="KV441553">
    <property type="protein sequence ID" value="OAG04739.1"/>
    <property type="molecule type" value="Genomic_DNA"/>
</dbReference>
<dbReference type="Proteomes" id="UP000077069">
    <property type="component" value="Unassembled WGS sequence"/>
</dbReference>
<dbReference type="RefSeq" id="XP_018035104.1">
    <property type="nucleotide sequence ID" value="XM_018187475.1"/>
</dbReference>